<proteinExistence type="predicted"/>
<evidence type="ECO:0000256" key="2">
    <source>
        <dbReference type="ARBA" id="ARBA00023002"/>
    </source>
</evidence>
<protein>
    <submittedName>
        <fullName evidence="4">NAD(P)H-quinone oxidoreductase</fullName>
    </submittedName>
</protein>
<evidence type="ECO:0000259" key="3">
    <source>
        <dbReference type="SMART" id="SM00829"/>
    </source>
</evidence>
<dbReference type="SUPFAM" id="SSF50129">
    <property type="entry name" value="GroES-like"/>
    <property type="match status" value="1"/>
</dbReference>
<dbReference type="Gene3D" id="3.90.180.10">
    <property type="entry name" value="Medium-chain alcohol dehydrogenases, catalytic domain"/>
    <property type="match status" value="1"/>
</dbReference>
<dbReference type="PANTHER" id="PTHR48106">
    <property type="entry name" value="QUINONE OXIDOREDUCTASE PIG3-RELATED"/>
    <property type="match status" value="1"/>
</dbReference>
<dbReference type="Proteomes" id="UP001500368">
    <property type="component" value="Unassembled WGS sequence"/>
</dbReference>
<reference evidence="5" key="1">
    <citation type="journal article" date="2019" name="Int. J. Syst. Evol. Microbiol.">
        <title>The Global Catalogue of Microorganisms (GCM) 10K type strain sequencing project: providing services to taxonomists for standard genome sequencing and annotation.</title>
        <authorList>
            <consortium name="The Broad Institute Genomics Platform"/>
            <consortium name="The Broad Institute Genome Sequencing Center for Infectious Disease"/>
            <person name="Wu L."/>
            <person name="Ma J."/>
        </authorList>
    </citation>
    <scope>NUCLEOTIDE SEQUENCE [LARGE SCALE GENOMIC DNA]</scope>
    <source>
        <strain evidence="5">JCM 19129</strain>
    </source>
</reference>
<dbReference type="InterPro" id="IPR013149">
    <property type="entry name" value="ADH-like_C"/>
</dbReference>
<keyword evidence="5" id="KW-1185">Reference proteome</keyword>
<dbReference type="NCBIfam" id="TIGR02824">
    <property type="entry name" value="quinone_pig3"/>
    <property type="match status" value="1"/>
</dbReference>
<dbReference type="Pfam" id="PF08240">
    <property type="entry name" value="ADH_N"/>
    <property type="match status" value="1"/>
</dbReference>
<evidence type="ECO:0000256" key="1">
    <source>
        <dbReference type="ARBA" id="ARBA00022857"/>
    </source>
</evidence>
<accession>A0ABP9FU43</accession>
<keyword evidence="2" id="KW-0560">Oxidoreductase</keyword>
<sequence length="329" mass="33921">MVAAMRAITFDAPGDEDVLNLTEVDAPAPGPGEVLITVAAAGINNADLLQRRGNYPVPPGASEILGLECSGTIAALGEGVTGWAIGDEVCALLTGGGYAEQVAVPAEQLLPIPAGISLEEAAALPEVACTVYSNIGMVAGLRPGQSLLVHGGGSGIGTHAIQWAHALGARVFTTAGSAQKLDAARQLGADVAINYRDEDFAERVAQEASGSGVDVILDIIGAPYLEPNLKSLAHNGHLVIIGTMGGMRTELNLGLMLSKRASVTATTLRARPLHEKAEIVAAVRENVWPLIESGQIKPMVDTVLPLDQAAEAHRILAEGRAVGKVLLKP</sequence>
<dbReference type="InterPro" id="IPR036291">
    <property type="entry name" value="NAD(P)-bd_dom_sf"/>
</dbReference>
<feature type="domain" description="Enoyl reductase (ER)" evidence="3">
    <location>
        <begin position="14"/>
        <end position="327"/>
    </location>
</feature>
<dbReference type="Pfam" id="PF00107">
    <property type="entry name" value="ADH_zinc_N"/>
    <property type="match status" value="1"/>
</dbReference>
<dbReference type="CDD" id="cd05276">
    <property type="entry name" value="p53_inducible_oxidoreductase"/>
    <property type="match status" value="1"/>
</dbReference>
<organism evidence="4 5">
    <name type="scientific">Nesterenkonia rhizosphaerae</name>
    <dbReference type="NCBI Taxonomy" id="1348272"/>
    <lineage>
        <taxon>Bacteria</taxon>
        <taxon>Bacillati</taxon>
        <taxon>Actinomycetota</taxon>
        <taxon>Actinomycetes</taxon>
        <taxon>Micrococcales</taxon>
        <taxon>Micrococcaceae</taxon>
        <taxon>Nesterenkonia</taxon>
    </lineage>
</organism>
<dbReference type="Gene3D" id="3.40.50.720">
    <property type="entry name" value="NAD(P)-binding Rossmann-like Domain"/>
    <property type="match status" value="1"/>
</dbReference>
<gene>
    <name evidence="4" type="ORF">GCM10025790_09340</name>
</gene>
<dbReference type="InterPro" id="IPR020843">
    <property type="entry name" value="ER"/>
</dbReference>
<dbReference type="PANTHER" id="PTHR48106:SF8">
    <property type="entry name" value="OS02G0805600 PROTEIN"/>
    <property type="match status" value="1"/>
</dbReference>
<dbReference type="InterPro" id="IPR013154">
    <property type="entry name" value="ADH-like_N"/>
</dbReference>
<dbReference type="EMBL" id="BAABLW010000005">
    <property type="protein sequence ID" value="GAA4916287.1"/>
    <property type="molecule type" value="Genomic_DNA"/>
</dbReference>
<evidence type="ECO:0000313" key="4">
    <source>
        <dbReference type="EMBL" id="GAA4916287.1"/>
    </source>
</evidence>
<dbReference type="InterPro" id="IPR014189">
    <property type="entry name" value="Quinone_OxRdtase_PIG3"/>
</dbReference>
<keyword evidence="1" id="KW-0521">NADP</keyword>
<comment type="caution">
    <text evidence="4">The sequence shown here is derived from an EMBL/GenBank/DDBJ whole genome shotgun (WGS) entry which is preliminary data.</text>
</comment>
<name>A0ABP9FU43_9MICC</name>
<evidence type="ECO:0000313" key="5">
    <source>
        <dbReference type="Proteomes" id="UP001500368"/>
    </source>
</evidence>
<dbReference type="SMART" id="SM00829">
    <property type="entry name" value="PKS_ER"/>
    <property type="match status" value="1"/>
</dbReference>
<dbReference type="InterPro" id="IPR011032">
    <property type="entry name" value="GroES-like_sf"/>
</dbReference>
<dbReference type="SUPFAM" id="SSF51735">
    <property type="entry name" value="NAD(P)-binding Rossmann-fold domains"/>
    <property type="match status" value="1"/>
</dbReference>